<sequence>MNRDRKRTLWFCNNPLSPVITPTTNSNIQDTTITTSDESIKNTSTASSSLARQNEEIDQESTASYEISRQSEITFDTNKYLEENSDKDEVTELSLNSVSGVRKKKTNFCYFCVTSVTNFARHLSRNHKLEFEVQKMLSFPVNSKNRKEQLTLLRKKGNHLNNNDKIKPMRDTNSNSNYLPCVHCVGYYSSKSLRRHRKYCSENPEAGKSTAVQTQVFPHMRAEKISLTVKKDPLICAFAARYIKIHREMHFISVASRKMREIGKLLIEMKKLQSSIKTLFDALQPQHYDLLVTATKDVAKYNREDFYESATYAITWGLH</sequence>
<dbReference type="Proteomes" id="UP001056778">
    <property type="component" value="Chromosome 9"/>
</dbReference>
<gene>
    <name evidence="1" type="ORF">MML48_9g00002252</name>
</gene>
<comment type="caution">
    <text evidence="1">The sequence shown here is derived from an EMBL/GenBank/DDBJ whole genome shotgun (WGS) entry which is preliminary data.</text>
</comment>
<keyword evidence="2" id="KW-1185">Reference proteome</keyword>
<dbReference type="EMBL" id="CM043023">
    <property type="protein sequence ID" value="KAI4455772.1"/>
    <property type="molecule type" value="Genomic_DNA"/>
</dbReference>
<proteinExistence type="predicted"/>
<accession>A0ACB9SKW1</accession>
<evidence type="ECO:0000313" key="1">
    <source>
        <dbReference type="EMBL" id="KAI4455772.1"/>
    </source>
</evidence>
<evidence type="ECO:0000313" key="2">
    <source>
        <dbReference type="Proteomes" id="UP001056778"/>
    </source>
</evidence>
<name>A0ACB9SKW1_HOLOL</name>
<protein>
    <submittedName>
        <fullName evidence="1">Uncharacterized protein</fullName>
    </submittedName>
</protein>
<organism evidence="1 2">
    <name type="scientific">Holotrichia oblita</name>
    <name type="common">Chafer beetle</name>
    <dbReference type="NCBI Taxonomy" id="644536"/>
    <lineage>
        <taxon>Eukaryota</taxon>
        <taxon>Metazoa</taxon>
        <taxon>Ecdysozoa</taxon>
        <taxon>Arthropoda</taxon>
        <taxon>Hexapoda</taxon>
        <taxon>Insecta</taxon>
        <taxon>Pterygota</taxon>
        <taxon>Neoptera</taxon>
        <taxon>Endopterygota</taxon>
        <taxon>Coleoptera</taxon>
        <taxon>Polyphaga</taxon>
        <taxon>Scarabaeiformia</taxon>
        <taxon>Scarabaeidae</taxon>
        <taxon>Melolonthinae</taxon>
        <taxon>Holotrichia</taxon>
    </lineage>
</organism>
<reference evidence="1" key="1">
    <citation type="submission" date="2022-04" db="EMBL/GenBank/DDBJ databases">
        <title>Chromosome-scale genome assembly of Holotrichia oblita Faldermann.</title>
        <authorList>
            <person name="Rongchong L."/>
        </authorList>
    </citation>
    <scope>NUCLEOTIDE SEQUENCE</scope>
    <source>
        <strain evidence="1">81SQS9</strain>
    </source>
</reference>